<proteinExistence type="predicted"/>
<evidence type="ECO:0000256" key="1">
    <source>
        <dbReference type="SAM" id="MobiDB-lite"/>
    </source>
</evidence>
<evidence type="ECO:0000313" key="2">
    <source>
        <dbReference type="EMBL" id="KAJ7745444.1"/>
    </source>
</evidence>
<protein>
    <submittedName>
        <fullName evidence="2">Uncharacterized protein</fullName>
    </submittedName>
</protein>
<reference evidence="2" key="1">
    <citation type="submission" date="2023-03" db="EMBL/GenBank/DDBJ databases">
        <title>Massive genome expansion in bonnet fungi (Mycena s.s.) driven by repeated elements and novel gene families across ecological guilds.</title>
        <authorList>
            <consortium name="Lawrence Berkeley National Laboratory"/>
            <person name="Harder C.B."/>
            <person name="Miyauchi S."/>
            <person name="Viragh M."/>
            <person name="Kuo A."/>
            <person name="Thoen E."/>
            <person name="Andreopoulos B."/>
            <person name="Lu D."/>
            <person name="Skrede I."/>
            <person name="Drula E."/>
            <person name="Henrissat B."/>
            <person name="Morin E."/>
            <person name="Kohler A."/>
            <person name="Barry K."/>
            <person name="LaButti K."/>
            <person name="Morin E."/>
            <person name="Salamov A."/>
            <person name="Lipzen A."/>
            <person name="Mereny Z."/>
            <person name="Hegedus B."/>
            <person name="Baldrian P."/>
            <person name="Stursova M."/>
            <person name="Weitz H."/>
            <person name="Taylor A."/>
            <person name="Grigoriev I.V."/>
            <person name="Nagy L.G."/>
            <person name="Martin F."/>
            <person name="Kauserud H."/>
        </authorList>
    </citation>
    <scope>NUCLEOTIDE SEQUENCE</scope>
    <source>
        <strain evidence="2">CBHHK188m</strain>
    </source>
</reference>
<dbReference type="AlphaFoldDB" id="A0AAD7IKR9"/>
<sequence length="233" mass="26682">MHNYTFALLLEGYFNTVELYYSRSTHRGEMGDDKISPGSHLPVTTPIPPPMGTRTDRISTQGWYTALQSAYEARAYLQRAHQVRSNERAERGLECLYNSLKAWPSVGRDVELMLPVISEERKKSIIQNHQRSLLVDPNSDWHPHFPGVFPLTAQARRNEAVESFWARLHGAYRKDFEGPTIGPEGSFRTLGVLSEDPTVARDFLRKLGSPMMVDHFLKILEECRVEGLWRIVV</sequence>
<dbReference type="EMBL" id="JARJLG010000103">
    <property type="protein sequence ID" value="KAJ7745444.1"/>
    <property type="molecule type" value="Genomic_DNA"/>
</dbReference>
<accession>A0AAD7IKR9</accession>
<dbReference type="Proteomes" id="UP001215280">
    <property type="component" value="Unassembled WGS sequence"/>
</dbReference>
<comment type="caution">
    <text evidence="2">The sequence shown here is derived from an EMBL/GenBank/DDBJ whole genome shotgun (WGS) entry which is preliminary data.</text>
</comment>
<gene>
    <name evidence="2" type="ORF">DFH07DRAFT_833643</name>
</gene>
<feature type="region of interest" description="Disordered" evidence="1">
    <location>
        <begin position="30"/>
        <end position="53"/>
    </location>
</feature>
<organism evidence="2 3">
    <name type="scientific">Mycena maculata</name>
    <dbReference type="NCBI Taxonomy" id="230809"/>
    <lineage>
        <taxon>Eukaryota</taxon>
        <taxon>Fungi</taxon>
        <taxon>Dikarya</taxon>
        <taxon>Basidiomycota</taxon>
        <taxon>Agaricomycotina</taxon>
        <taxon>Agaricomycetes</taxon>
        <taxon>Agaricomycetidae</taxon>
        <taxon>Agaricales</taxon>
        <taxon>Marasmiineae</taxon>
        <taxon>Mycenaceae</taxon>
        <taxon>Mycena</taxon>
    </lineage>
</organism>
<keyword evidence="3" id="KW-1185">Reference proteome</keyword>
<evidence type="ECO:0000313" key="3">
    <source>
        <dbReference type="Proteomes" id="UP001215280"/>
    </source>
</evidence>
<name>A0AAD7IKR9_9AGAR</name>